<evidence type="ECO:0000313" key="2">
    <source>
        <dbReference type="Proteomes" id="UP000308600"/>
    </source>
</evidence>
<evidence type="ECO:0000313" key="1">
    <source>
        <dbReference type="EMBL" id="TFK73876.1"/>
    </source>
</evidence>
<dbReference type="EMBL" id="ML208272">
    <property type="protein sequence ID" value="TFK73876.1"/>
    <property type="molecule type" value="Genomic_DNA"/>
</dbReference>
<accession>A0ACD3B8B2</accession>
<protein>
    <submittedName>
        <fullName evidence="1">Uncharacterized protein</fullName>
    </submittedName>
</protein>
<reference evidence="1 2" key="1">
    <citation type="journal article" date="2019" name="Nat. Ecol. Evol.">
        <title>Megaphylogeny resolves global patterns of mushroom evolution.</title>
        <authorList>
            <person name="Varga T."/>
            <person name="Krizsan K."/>
            <person name="Foldi C."/>
            <person name="Dima B."/>
            <person name="Sanchez-Garcia M."/>
            <person name="Sanchez-Ramirez S."/>
            <person name="Szollosi G.J."/>
            <person name="Szarkandi J.G."/>
            <person name="Papp V."/>
            <person name="Albert L."/>
            <person name="Andreopoulos W."/>
            <person name="Angelini C."/>
            <person name="Antonin V."/>
            <person name="Barry K.W."/>
            <person name="Bougher N.L."/>
            <person name="Buchanan P."/>
            <person name="Buyck B."/>
            <person name="Bense V."/>
            <person name="Catcheside P."/>
            <person name="Chovatia M."/>
            <person name="Cooper J."/>
            <person name="Damon W."/>
            <person name="Desjardin D."/>
            <person name="Finy P."/>
            <person name="Geml J."/>
            <person name="Haridas S."/>
            <person name="Hughes K."/>
            <person name="Justo A."/>
            <person name="Karasinski D."/>
            <person name="Kautmanova I."/>
            <person name="Kiss B."/>
            <person name="Kocsube S."/>
            <person name="Kotiranta H."/>
            <person name="LaButti K.M."/>
            <person name="Lechner B.E."/>
            <person name="Liimatainen K."/>
            <person name="Lipzen A."/>
            <person name="Lukacs Z."/>
            <person name="Mihaltcheva S."/>
            <person name="Morgado L.N."/>
            <person name="Niskanen T."/>
            <person name="Noordeloos M.E."/>
            <person name="Ohm R.A."/>
            <person name="Ortiz-Santana B."/>
            <person name="Ovrebo C."/>
            <person name="Racz N."/>
            <person name="Riley R."/>
            <person name="Savchenko A."/>
            <person name="Shiryaev A."/>
            <person name="Soop K."/>
            <person name="Spirin V."/>
            <person name="Szebenyi C."/>
            <person name="Tomsovsky M."/>
            <person name="Tulloss R.E."/>
            <person name="Uehling J."/>
            <person name="Grigoriev I.V."/>
            <person name="Vagvolgyi C."/>
            <person name="Papp T."/>
            <person name="Martin F.M."/>
            <person name="Miettinen O."/>
            <person name="Hibbett D.S."/>
            <person name="Nagy L.G."/>
        </authorList>
    </citation>
    <scope>NUCLEOTIDE SEQUENCE [LARGE SCALE GENOMIC DNA]</scope>
    <source>
        <strain evidence="1 2">NL-1719</strain>
    </source>
</reference>
<dbReference type="Proteomes" id="UP000308600">
    <property type="component" value="Unassembled WGS sequence"/>
</dbReference>
<organism evidence="1 2">
    <name type="scientific">Pluteus cervinus</name>
    <dbReference type="NCBI Taxonomy" id="181527"/>
    <lineage>
        <taxon>Eukaryota</taxon>
        <taxon>Fungi</taxon>
        <taxon>Dikarya</taxon>
        <taxon>Basidiomycota</taxon>
        <taxon>Agaricomycotina</taxon>
        <taxon>Agaricomycetes</taxon>
        <taxon>Agaricomycetidae</taxon>
        <taxon>Agaricales</taxon>
        <taxon>Pluteineae</taxon>
        <taxon>Pluteaceae</taxon>
        <taxon>Pluteus</taxon>
    </lineage>
</organism>
<name>A0ACD3B8B2_9AGAR</name>
<keyword evidence="2" id="KW-1185">Reference proteome</keyword>
<proteinExistence type="predicted"/>
<gene>
    <name evidence="1" type="ORF">BDN72DRAFT_834205</name>
</gene>
<sequence length="309" mass="35354">MTTSQKSISSGDHLDLGDEDTQQLYARFPPEIEYEIFVLAFESRKKRRTDLLCVAKRVEDWLCPHIYNVLVFRGRNEPPLSAIQKYGHHVQQILVIDRPETPISASDIFEHCPNIWNLGFWVGLYLSEGVFQLKDVRRLVLHDLNFFRAEEGGREVDAIQADGSAPDKDSDLPLSTVTSIDKKIWFSNITHILVTSISTESGAVLLQFPNLTHLGLLSSNSLQVLEYILHSHPRLEILVWLLVVIGSDDKMLVLDVTSTQAPRTDDKRVVTIDTNFTEDWTRAAKRETTEDMWKVAERTVEERKKRAQT</sequence>